<evidence type="ECO:0000256" key="6">
    <source>
        <dbReference type="ARBA" id="ARBA00022777"/>
    </source>
</evidence>
<dbReference type="PANTHER" id="PTHR24421:SF10">
    <property type="entry name" value="NITRATE_NITRITE SENSOR PROTEIN NARQ"/>
    <property type="match status" value="1"/>
</dbReference>
<dbReference type="InterPro" id="IPR003594">
    <property type="entry name" value="HATPase_dom"/>
</dbReference>
<keyword evidence="9" id="KW-0812">Transmembrane</keyword>
<dbReference type="Gene3D" id="1.20.5.1930">
    <property type="match status" value="1"/>
</dbReference>
<comment type="caution">
    <text evidence="12">The sequence shown here is derived from an EMBL/GenBank/DDBJ whole genome shotgun (WGS) entry which is preliminary data.</text>
</comment>
<keyword evidence="9" id="KW-1133">Transmembrane helix</keyword>
<keyword evidence="3" id="KW-0597">Phosphoprotein</keyword>
<dbReference type="EMBL" id="JAUSUV010000012">
    <property type="protein sequence ID" value="MDQ0418416.1"/>
    <property type="molecule type" value="Genomic_DNA"/>
</dbReference>
<evidence type="ECO:0000256" key="7">
    <source>
        <dbReference type="ARBA" id="ARBA00022840"/>
    </source>
</evidence>
<evidence type="ECO:0000256" key="5">
    <source>
        <dbReference type="ARBA" id="ARBA00022741"/>
    </source>
</evidence>
<feature type="transmembrane region" description="Helical" evidence="9">
    <location>
        <begin position="12"/>
        <end position="29"/>
    </location>
</feature>
<feature type="domain" description="Signal transduction histidine kinase subgroup 3 dimerisation and phosphoacceptor" evidence="11">
    <location>
        <begin position="198"/>
        <end position="262"/>
    </location>
</feature>
<dbReference type="GO" id="GO:0000155">
    <property type="term" value="F:phosphorelay sensor kinase activity"/>
    <property type="evidence" value="ECO:0007669"/>
    <property type="project" value="InterPro"/>
</dbReference>
<keyword evidence="9" id="KW-0472">Membrane</keyword>
<evidence type="ECO:0000259" key="10">
    <source>
        <dbReference type="Pfam" id="PF02518"/>
    </source>
</evidence>
<dbReference type="GO" id="GO:0046983">
    <property type="term" value="F:protein dimerization activity"/>
    <property type="evidence" value="ECO:0007669"/>
    <property type="project" value="InterPro"/>
</dbReference>
<reference evidence="12 13" key="1">
    <citation type="submission" date="2023-07" db="EMBL/GenBank/DDBJ databases">
        <title>Genomic Encyclopedia of Type Strains, Phase IV (KMG-IV): sequencing the most valuable type-strain genomes for metagenomic binning, comparative biology and taxonomic classification.</title>
        <authorList>
            <person name="Goeker M."/>
        </authorList>
    </citation>
    <scope>NUCLEOTIDE SEQUENCE [LARGE SCALE GENOMIC DNA]</scope>
    <source>
        <strain evidence="12 13">DSM 46876</strain>
    </source>
</reference>
<name>A0AAJ1TM41_9BACL</name>
<evidence type="ECO:0000256" key="1">
    <source>
        <dbReference type="ARBA" id="ARBA00000085"/>
    </source>
</evidence>
<keyword evidence="6 12" id="KW-0418">Kinase</keyword>
<keyword evidence="13" id="KW-1185">Reference proteome</keyword>
<evidence type="ECO:0000256" key="9">
    <source>
        <dbReference type="SAM" id="Phobius"/>
    </source>
</evidence>
<evidence type="ECO:0000256" key="2">
    <source>
        <dbReference type="ARBA" id="ARBA00012438"/>
    </source>
</evidence>
<dbReference type="InterPro" id="IPR036890">
    <property type="entry name" value="HATPase_C_sf"/>
</dbReference>
<dbReference type="Proteomes" id="UP001238450">
    <property type="component" value="Unassembled WGS sequence"/>
</dbReference>
<dbReference type="PANTHER" id="PTHR24421">
    <property type="entry name" value="NITRATE/NITRITE SENSOR PROTEIN NARX-RELATED"/>
    <property type="match status" value="1"/>
</dbReference>
<dbReference type="Gene3D" id="3.30.565.10">
    <property type="entry name" value="Histidine kinase-like ATPase, C-terminal domain"/>
    <property type="match status" value="1"/>
</dbReference>
<dbReference type="InterPro" id="IPR050482">
    <property type="entry name" value="Sensor_HK_TwoCompSys"/>
</dbReference>
<keyword evidence="5" id="KW-0547">Nucleotide-binding</keyword>
<evidence type="ECO:0000313" key="12">
    <source>
        <dbReference type="EMBL" id="MDQ0418416.1"/>
    </source>
</evidence>
<keyword evidence="8" id="KW-0902">Two-component regulatory system</keyword>
<sequence length="403" mass="46594">MKDEFRRWHWFDWIIVSLYFVIIVGLLLYDMSTTVPSKLPIIGFSWFLLVFFLSFWFWNTKGVYLKLAKRVEIFHIVILFILVATIDQNFIYLIMFHSLQLGYMNHRKGIGWTFLLLVSFILGSAFLHEYVWSEFWMISVTALINLGSGYSFNRIVFSDQRQKELLEENKKQFQTIQEQNNLLVTYADQVERMAIIEERNRMAKELHDTIGHTFTSVIMGMDAISYLMSVDPEKAQVKLDHLRDVMRNGLEDVRANIHKMAENDGATLSVQLIRLINEFAKSTGISIYLQTKGEEYSVSTPISWTFIRCLQESLTNSIRHGRATIIEVELTFQLHSLQLAVTDNGDGVEEVKFGFGLTSMKERLATLGGKMNLNSRADKGMILTCSIPVRREECGESKAFVSR</sequence>
<feature type="transmembrane region" description="Helical" evidence="9">
    <location>
        <begin position="73"/>
        <end position="97"/>
    </location>
</feature>
<dbReference type="GO" id="GO:0005524">
    <property type="term" value="F:ATP binding"/>
    <property type="evidence" value="ECO:0007669"/>
    <property type="project" value="UniProtKB-KW"/>
</dbReference>
<dbReference type="GO" id="GO:0016020">
    <property type="term" value="C:membrane"/>
    <property type="evidence" value="ECO:0007669"/>
    <property type="project" value="InterPro"/>
</dbReference>
<feature type="transmembrane region" description="Helical" evidence="9">
    <location>
        <begin position="134"/>
        <end position="153"/>
    </location>
</feature>
<evidence type="ECO:0000256" key="8">
    <source>
        <dbReference type="ARBA" id="ARBA00023012"/>
    </source>
</evidence>
<evidence type="ECO:0000256" key="4">
    <source>
        <dbReference type="ARBA" id="ARBA00022679"/>
    </source>
</evidence>
<evidence type="ECO:0000259" key="11">
    <source>
        <dbReference type="Pfam" id="PF07730"/>
    </source>
</evidence>
<feature type="transmembrane region" description="Helical" evidence="9">
    <location>
        <begin position="109"/>
        <end position="128"/>
    </location>
</feature>
<dbReference type="EC" id="2.7.13.3" evidence="2"/>
<comment type="catalytic activity">
    <reaction evidence="1">
        <text>ATP + protein L-histidine = ADP + protein N-phospho-L-histidine.</text>
        <dbReference type="EC" id="2.7.13.3"/>
    </reaction>
</comment>
<dbReference type="InterPro" id="IPR011712">
    <property type="entry name" value="Sig_transdc_His_kin_sub3_dim/P"/>
</dbReference>
<feature type="domain" description="Histidine kinase/HSP90-like ATPase" evidence="10">
    <location>
        <begin position="307"/>
        <end position="390"/>
    </location>
</feature>
<keyword evidence="4" id="KW-0808">Transferase</keyword>
<dbReference type="CDD" id="cd16917">
    <property type="entry name" value="HATPase_UhpB-NarQ-NarX-like"/>
    <property type="match status" value="1"/>
</dbReference>
<dbReference type="Pfam" id="PF02518">
    <property type="entry name" value="HATPase_c"/>
    <property type="match status" value="1"/>
</dbReference>
<keyword evidence="7" id="KW-0067">ATP-binding</keyword>
<feature type="transmembrane region" description="Helical" evidence="9">
    <location>
        <begin position="41"/>
        <end position="58"/>
    </location>
</feature>
<protein>
    <recommendedName>
        <fullName evidence="2">histidine kinase</fullName>
        <ecNumber evidence="2">2.7.13.3</ecNumber>
    </recommendedName>
</protein>
<organism evidence="12 13">
    <name type="scientific">Croceifilum oryzae</name>
    <dbReference type="NCBI Taxonomy" id="1553429"/>
    <lineage>
        <taxon>Bacteria</taxon>
        <taxon>Bacillati</taxon>
        <taxon>Bacillota</taxon>
        <taxon>Bacilli</taxon>
        <taxon>Bacillales</taxon>
        <taxon>Thermoactinomycetaceae</taxon>
        <taxon>Croceifilum</taxon>
    </lineage>
</organism>
<accession>A0AAJ1TM41</accession>
<dbReference type="Pfam" id="PF07730">
    <property type="entry name" value="HisKA_3"/>
    <property type="match status" value="1"/>
</dbReference>
<evidence type="ECO:0000256" key="3">
    <source>
        <dbReference type="ARBA" id="ARBA00022553"/>
    </source>
</evidence>
<dbReference type="AlphaFoldDB" id="A0AAJ1TM41"/>
<gene>
    <name evidence="12" type="ORF">J2Z48_002608</name>
</gene>
<proteinExistence type="predicted"/>
<dbReference type="SUPFAM" id="SSF55874">
    <property type="entry name" value="ATPase domain of HSP90 chaperone/DNA topoisomerase II/histidine kinase"/>
    <property type="match status" value="1"/>
</dbReference>
<evidence type="ECO:0000313" key="13">
    <source>
        <dbReference type="Proteomes" id="UP001238450"/>
    </source>
</evidence>
<dbReference type="RefSeq" id="WP_307254110.1">
    <property type="nucleotide sequence ID" value="NZ_JAUSUV010000012.1"/>
</dbReference>